<gene>
    <name evidence="2" type="ORF">HQN87_08195</name>
</gene>
<dbReference type="InterPro" id="IPR010093">
    <property type="entry name" value="SinI_DNA-bd"/>
</dbReference>
<dbReference type="Pfam" id="PF12728">
    <property type="entry name" value="HTH_17"/>
    <property type="match status" value="1"/>
</dbReference>
<dbReference type="Proteomes" id="UP000711047">
    <property type="component" value="Unassembled WGS sequence"/>
</dbReference>
<evidence type="ECO:0000313" key="2">
    <source>
        <dbReference type="EMBL" id="NQX45310.1"/>
    </source>
</evidence>
<protein>
    <submittedName>
        <fullName evidence="2">Helix-turn-helix domain-containing protein</fullName>
    </submittedName>
</protein>
<name>A0ABX2DLI5_9BACL</name>
<feature type="domain" description="Helix-turn-helix" evidence="1">
    <location>
        <begin position="39"/>
        <end position="87"/>
    </location>
</feature>
<accession>A0ABX2DLI5</accession>
<dbReference type="InterPro" id="IPR009061">
    <property type="entry name" value="DNA-bd_dom_put_sf"/>
</dbReference>
<dbReference type="RefSeq" id="WP_173130498.1">
    <property type="nucleotide sequence ID" value="NZ_JABMKX010000004.1"/>
</dbReference>
<organism evidence="2 3">
    <name type="scientific">Paenibacillus tritici</name>
    <dbReference type="NCBI Taxonomy" id="1873425"/>
    <lineage>
        <taxon>Bacteria</taxon>
        <taxon>Bacillati</taxon>
        <taxon>Bacillota</taxon>
        <taxon>Bacilli</taxon>
        <taxon>Bacillales</taxon>
        <taxon>Paenibacillaceae</taxon>
        <taxon>Paenibacillus</taxon>
    </lineage>
</organism>
<comment type="caution">
    <text evidence="2">The sequence shown here is derived from an EMBL/GenBank/DDBJ whole genome shotgun (WGS) entry which is preliminary data.</text>
</comment>
<dbReference type="SUPFAM" id="SSF46955">
    <property type="entry name" value="Putative DNA-binding domain"/>
    <property type="match status" value="1"/>
</dbReference>
<dbReference type="NCBIfam" id="TIGR01764">
    <property type="entry name" value="excise"/>
    <property type="match status" value="1"/>
</dbReference>
<dbReference type="InterPro" id="IPR041657">
    <property type="entry name" value="HTH_17"/>
</dbReference>
<reference evidence="2 3" key="1">
    <citation type="submission" date="2020-05" db="EMBL/GenBank/DDBJ databases">
        <title>Paenibacillus glebae, sp. nov., Paenibacillus humi sp. nov., Paenibacillus pedi sp. nov., Paenibacillus terrestris sp. nov. and Paenibacillus terricola sp. nov., isolated from a forest top soil sample.</title>
        <authorList>
            <person name="Qi S."/>
            <person name="Carlier A."/>
            <person name="Cnockaert M."/>
            <person name="Vandamme P."/>
        </authorList>
    </citation>
    <scope>NUCLEOTIDE SEQUENCE [LARGE SCALE GENOMIC DNA]</scope>
    <source>
        <strain evidence="2 3">LMG 29502</strain>
    </source>
</reference>
<evidence type="ECO:0000259" key="1">
    <source>
        <dbReference type="Pfam" id="PF12728"/>
    </source>
</evidence>
<evidence type="ECO:0000313" key="3">
    <source>
        <dbReference type="Proteomes" id="UP000711047"/>
    </source>
</evidence>
<sequence length="94" mass="10961">MTTTDLIEAIRADIKQGLREELLAELQPEIQRQLRSNIFDLKEAAEYLKVSTQTVQRLIKGDGLPYFRQRKQLFFRQIALDGWIAKQEQKGDTP</sequence>
<keyword evidence="3" id="KW-1185">Reference proteome</keyword>
<dbReference type="EMBL" id="JABMKX010000004">
    <property type="protein sequence ID" value="NQX45310.1"/>
    <property type="molecule type" value="Genomic_DNA"/>
</dbReference>
<proteinExistence type="predicted"/>